<dbReference type="InterPro" id="IPR027417">
    <property type="entry name" value="P-loop_NTPase"/>
</dbReference>
<name>A0A6P5SIQ3_PRUAV</name>
<dbReference type="InterPro" id="IPR045529">
    <property type="entry name" value="DUF6469"/>
</dbReference>
<dbReference type="GO" id="GO:0004386">
    <property type="term" value="F:helicase activity"/>
    <property type="evidence" value="ECO:0007669"/>
    <property type="project" value="UniProtKB-UniRule"/>
</dbReference>
<dbReference type="Proteomes" id="UP000515124">
    <property type="component" value="Unplaced"/>
</dbReference>
<dbReference type="GO" id="GO:0005524">
    <property type="term" value="F:ATP binding"/>
    <property type="evidence" value="ECO:0007669"/>
    <property type="project" value="UniProtKB-UniRule"/>
</dbReference>
<proteinExistence type="predicted"/>
<dbReference type="GO" id="GO:0016787">
    <property type="term" value="F:hydrolase activity"/>
    <property type="evidence" value="ECO:0007669"/>
    <property type="project" value="UniProtKB-UniRule"/>
</dbReference>
<keyword evidence="2 5" id="KW-0378">Hydrolase</keyword>
<dbReference type="SUPFAM" id="SSF52540">
    <property type="entry name" value="P-loop containing nucleoside triphosphate hydrolases"/>
    <property type="match status" value="1"/>
</dbReference>
<gene>
    <name evidence="8" type="primary">LOC110756330</name>
</gene>
<keyword evidence="3 5" id="KW-0347">Helicase</keyword>
<dbReference type="PANTHER" id="PTHR21529">
    <property type="entry name" value="MAMMARY TURMOR VIRUS RECEPTOR HOMOLOG 1, 2 MTVR1, 2"/>
    <property type="match status" value="1"/>
</dbReference>
<evidence type="ECO:0000256" key="2">
    <source>
        <dbReference type="ARBA" id="ARBA00022801"/>
    </source>
</evidence>
<keyword evidence="1 5" id="KW-0547">Nucleotide-binding</keyword>
<evidence type="ECO:0000256" key="3">
    <source>
        <dbReference type="ARBA" id="ARBA00022806"/>
    </source>
</evidence>
<evidence type="ECO:0000256" key="4">
    <source>
        <dbReference type="ARBA" id="ARBA00022840"/>
    </source>
</evidence>
<dbReference type="InterPro" id="IPR014016">
    <property type="entry name" value="UvrD-like_ATP-bd"/>
</dbReference>
<accession>A0A6P5SIQ3</accession>
<dbReference type="Pfam" id="PF20073">
    <property type="entry name" value="DUF6469"/>
    <property type="match status" value="1"/>
</dbReference>
<feature type="domain" description="UvrD-like helicase ATP-binding" evidence="6">
    <location>
        <begin position="401"/>
        <end position="802"/>
    </location>
</feature>
<dbReference type="KEGG" id="pavi:110756330"/>
<reference evidence="8" key="1">
    <citation type="submission" date="2025-08" db="UniProtKB">
        <authorList>
            <consortium name="RefSeq"/>
        </authorList>
    </citation>
    <scope>IDENTIFICATION</scope>
</reference>
<dbReference type="Pfam" id="PF00580">
    <property type="entry name" value="UvrD-helicase"/>
    <property type="match status" value="1"/>
</dbReference>
<feature type="binding site" evidence="5">
    <location>
        <begin position="422"/>
        <end position="429"/>
    </location>
    <ligand>
        <name>ATP</name>
        <dbReference type="ChEBI" id="CHEBI:30616"/>
    </ligand>
</feature>
<dbReference type="RefSeq" id="XP_021813436.1">
    <property type="nucleotide sequence ID" value="XM_021957744.1"/>
</dbReference>
<evidence type="ECO:0000256" key="1">
    <source>
        <dbReference type="ARBA" id="ARBA00022741"/>
    </source>
</evidence>
<organism evidence="7 8">
    <name type="scientific">Prunus avium</name>
    <name type="common">Cherry</name>
    <name type="synonym">Cerasus avium</name>
    <dbReference type="NCBI Taxonomy" id="42229"/>
    <lineage>
        <taxon>Eukaryota</taxon>
        <taxon>Viridiplantae</taxon>
        <taxon>Streptophyta</taxon>
        <taxon>Embryophyta</taxon>
        <taxon>Tracheophyta</taxon>
        <taxon>Spermatophyta</taxon>
        <taxon>Magnoliopsida</taxon>
        <taxon>eudicotyledons</taxon>
        <taxon>Gunneridae</taxon>
        <taxon>Pentapetalae</taxon>
        <taxon>rosids</taxon>
        <taxon>fabids</taxon>
        <taxon>Rosales</taxon>
        <taxon>Rosaceae</taxon>
        <taxon>Amygdaloideae</taxon>
        <taxon>Amygdaleae</taxon>
        <taxon>Prunus</taxon>
    </lineage>
</organism>
<evidence type="ECO:0000313" key="7">
    <source>
        <dbReference type="Proteomes" id="UP000515124"/>
    </source>
</evidence>
<evidence type="ECO:0000259" key="6">
    <source>
        <dbReference type="PROSITE" id="PS51198"/>
    </source>
</evidence>
<protein>
    <submittedName>
        <fullName evidence="8">Uncharacterized protein LOC110756330</fullName>
    </submittedName>
</protein>
<evidence type="ECO:0000256" key="5">
    <source>
        <dbReference type="PROSITE-ProRule" id="PRU00560"/>
    </source>
</evidence>
<dbReference type="PANTHER" id="PTHR21529:SF4">
    <property type="entry name" value="TPR AND ANKYRIN REPEAT-CONTAINING PROTEIN 1"/>
    <property type="match status" value="1"/>
</dbReference>
<sequence>MMEGSKSLTDILFSWSLQDILNENLYQHKVEKIPESFQSVQDHFGSYSYPLLDDTRTQLHSSMETMDRAPYGKVISVEELNPYGTKLYDIKVDCWRNLSTDCSKGPYKILPGDVFVLADTRPETVSDLQKLGSSWAFLVVTEVSQNKNEDDRTALHFKVKASKEFEVNHSIHTSLFMVFLLNIAPYIRIWKAMHMSGSASATWKVVFSDNFLKSFKELKSFQLKMSVLSLLLRISNGWRPRRQNVEIVCGSSSMILRKFKVEGLYILSTTDIVKNSRYVQVLKIWDILPDLQGIEKLVDRLDCIFKRYTDDFINLCREKCLEGDVEVPASWPPSLDVPRFKDVSITEIQNDFVGHSSGNTSYVEKSKVRDSLWLMKFYSLSSSGVMNVLLSDHEGRELDLPFEVTDQEMETILYNRSTFILGRSGTGKTTVLTMKLYQKELKQLRAAEEGFYGVGSNTFRHVSPNNEDEQISSSSSTNVTALRQLFVTVSPKLCFSVKQHISRWKSFACGGSHSGGCSLIDMDDFDDEEAQFRGIPDSFLNIPPKCYPLCLTFRKFLMMLDGSLGNSYFERFLDITELPHNRLQSSRSVLLQNFLSTKEVNYERFSSSYWPHFNIQLTKKLDASRVFTEIISQIKGGLDAMEACDGKLSRQDYVQMSEGKASDLDKEKRDIIYDIFQVYEKMKRRNGEFDIADFVNDIHRRFKREKYEGDEIDFVYIDEVQDLAMSQIALFKYICSNVEEGFVFSGDTAQTIARGIHFRFQDIRHLFYNKFVLDSRRKKHKEQMDNEKISEIFHLTENFRSHDGILKLLQSIVELLYHFFPHSIDKLKPETIPVYGEAPLLIYSGENENVFETIFGNSVFVTGNKIGFGAEQVILVRDGSAMKEVSNSIQKQALVLTIMDCKGLEFQDVLLYKFFGSSPLKNQWRVIYDFMKEQDSLNSASPERFPSFDDAKHSMLCYELKQLYVAVSRTRQRLWIYENVEELSNPMLDYWKKKCLVQVRQLDDSLAHSMQVASSPQEWKARGIKLYQDHNYKMARMCFEKAGDTVLERRSEAAELSAKAHHMCTSNPEMANTMLRRAALIFEAIGLSVSAARCFYDLGEYKRAGYIYLDKCSESELERAGECFSLAGCYVLAADAYARGNFFSECISMCSKGKLFDRGLEYIKGWKQHATEEYGKRGNRTRKTELDFLEICAFHYSVVKDERSRMETVRDEMFSAQKTLNGLLSSRTSKFLWEDKLMDNRKQQSEGKKYIAQVSTDSLLYFWNSWKDKSVYLIEYLGNFESIDADEYRNYEDFFLNYLGVWRLFHEDLNPIYLSVISDVDWIRGAEKRFFRSNGELFSIDVHKNVSAAQNYWSSEMLYLGIKVLGKLEALYRFLSTQSHSKFFRSKSLIQIYEVATYLLNSKFLKRSLIDLDTLQKFVKLSGDNFVSYIFPLDWRKSSRENMISLRRSDACKNLLKQVIVEYMSSSKELSSGKIGYIASIILASGKLNDELCATLVKNIEYNPLWKAVIENLCGNIQEPRVESLLSMFRDALFKTYNETRSARYYISPSCFLYLVDRLLIWVSLCQGYVITERSCFIEWLIYHEKDTKLTSCKVFDVRISFEGILQFLTDVVRCLFDEATMIEWIGNFTTDYSKTEKYYSLLMQRLVMTLCLLYLNFGMCFDILLDLIKRKHVTENLPREICAALRRIISVQKSLGINVNVLPLKENVNVLAKAFKKTGSALVIATSGIDCSRFVCSDAVFVDMKGNLGMVDTLRHLFPEQ</sequence>
<dbReference type="PROSITE" id="PS51198">
    <property type="entry name" value="UVRD_HELICASE_ATP_BIND"/>
    <property type="match status" value="1"/>
</dbReference>
<keyword evidence="7" id="KW-1185">Reference proteome</keyword>
<evidence type="ECO:0000313" key="8">
    <source>
        <dbReference type="RefSeq" id="XP_021813436.1"/>
    </source>
</evidence>
<keyword evidence="4 5" id="KW-0067">ATP-binding</keyword>
<dbReference type="Gene3D" id="3.40.50.300">
    <property type="entry name" value="P-loop containing nucleotide triphosphate hydrolases"/>
    <property type="match status" value="2"/>
</dbReference>
<dbReference type="InterPro" id="IPR039904">
    <property type="entry name" value="TRANK1"/>
</dbReference>
<dbReference type="GeneID" id="110756330"/>